<dbReference type="KEGG" id="vcn:VOLCADRAFT_90786"/>
<dbReference type="InParanoid" id="D8TV19"/>
<reference evidence="1 2" key="1">
    <citation type="journal article" date="2010" name="Science">
        <title>Genomic analysis of organismal complexity in the multicellular green alga Volvox carteri.</title>
        <authorList>
            <person name="Prochnik S.E."/>
            <person name="Umen J."/>
            <person name="Nedelcu A.M."/>
            <person name="Hallmann A."/>
            <person name="Miller S.M."/>
            <person name="Nishii I."/>
            <person name="Ferris P."/>
            <person name="Kuo A."/>
            <person name="Mitros T."/>
            <person name="Fritz-Laylin L.K."/>
            <person name="Hellsten U."/>
            <person name="Chapman J."/>
            <person name="Simakov O."/>
            <person name="Rensing S.A."/>
            <person name="Terry A."/>
            <person name="Pangilinan J."/>
            <person name="Kapitonov V."/>
            <person name="Jurka J."/>
            <person name="Salamov A."/>
            <person name="Shapiro H."/>
            <person name="Schmutz J."/>
            <person name="Grimwood J."/>
            <person name="Lindquist E."/>
            <person name="Lucas S."/>
            <person name="Grigoriev I.V."/>
            <person name="Schmitt R."/>
            <person name="Kirk D."/>
            <person name="Rokhsar D.S."/>
        </authorList>
    </citation>
    <scope>NUCLEOTIDE SEQUENCE [LARGE SCALE GENOMIC DNA]</scope>
    <source>
        <strain evidence="2">f. Nagariensis / Eve</strain>
    </source>
</reference>
<evidence type="ECO:0000313" key="2">
    <source>
        <dbReference type="Proteomes" id="UP000001058"/>
    </source>
</evidence>
<protein>
    <submittedName>
        <fullName evidence="1">Uncharacterized protein</fullName>
    </submittedName>
</protein>
<dbReference type="RefSeq" id="XP_002950300.1">
    <property type="nucleotide sequence ID" value="XM_002950254.1"/>
</dbReference>
<organism evidence="2">
    <name type="scientific">Volvox carteri f. nagariensis</name>
    <dbReference type="NCBI Taxonomy" id="3068"/>
    <lineage>
        <taxon>Eukaryota</taxon>
        <taxon>Viridiplantae</taxon>
        <taxon>Chlorophyta</taxon>
        <taxon>core chlorophytes</taxon>
        <taxon>Chlorophyceae</taxon>
        <taxon>CS clade</taxon>
        <taxon>Chlamydomonadales</taxon>
        <taxon>Volvocaceae</taxon>
        <taxon>Volvox</taxon>
    </lineage>
</organism>
<name>D8TV19_VOLCA</name>
<sequence length="615" mass="68434">MTPVRKPPSISVKTDETAEGFKMHQPTYQRLFQTALLVVYCIGATAPLGARSQRRLPERPIVSIYSSPSSGLIDTFWDPEGPINLENQLALLRLEVTHFAGKPVGVPIEKSATAFVLPPLSGDDLYSEIEDVEELRSFVKSGGLVIVHDSLRLPRATQDLVADILGYNGIWQYCESVTDNTRHALDTAISSTTYARDFLDVQWPTQLEDVRTIQVHSWCKHEDPDALSYPLYTLGGDSMKVVAQAFTRVGSSGAVVWLGYSWQDGPQQGWGEMLGRVIDGFHQALAFDAIRPVALAFDAIRPVALAFDAIRPITLAFDAIRPVALAFDAIRPVTLAFDAIHPETARRFLWFRNLTAHGVQGASRPVVWYDDKDFNAQLNLHYNNSKLWLINRDLQQSQKQCDKQPPCRVCQRAWYPYNGSRTVVLYFREPVVLKRIAVLELAGKAVEEIFLLGWPAVPIQKLGLNVTRLYDNVTYDDVFTRFTRRRLSVCATQVEAIVRGPREDVPDRVPLPRVYNQSYLPPAFRDRAVGGVGIRLATVPHGKVRYQIGETAVAAADPMKQPVEHSEVAAPAWSADLAAEGALQCLMQFAVRPLTLSLHPSKGLSVAGRGPPNYM</sequence>
<accession>D8TV19</accession>
<dbReference type="GeneID" id="9616709"/>
<gene>
    <name evidence="1" type="ORF">VOLCADRAFT_90786</name>
</gene>
<dbReference type="OrthoDB" id="532197at2759"/>
<proteinExistence type="predicted"/>
<evidence type="ECO:0000313" key="1">
    <source>
        <dbReference type="EMBL" id="EFJ48501.1"/>
    </source>
</evidence>
<dbReference type="EMBL" id="GL378339">
    <property type="protein sequence ID" value="EFJ48501.1"/>
    <property type="molecule type" value="Genomic_DNA"/>
</dbReference>
<dbReference type="AlphaFoldDB" id="D8TV19"/>
<keyword evidence="2" id="KW-1185">Reference proteome</keyword>
<dbReference type="Proteomes" id="UP000001058">
    <property type="component" value="Unassembled WGS sequence"/>
</dbReference>